<dbReference type="EnsemblMetazoa" id="SSS_7571s_mrna">
    <property type="protein sequence ID" value="KAF7487804.1"/>
    <property type="gene ID" value="SSS_7571"/>
</dbReference>
<feature type="transmembrane region" description="Helical" evidence="1">
    <location>
        <begin position="171"/>
        <end position="192"/>
    </location>
</feature>
<keyword evidence="1" id="KW-0472">Membrane</keyword>
<evidence type="ECO:0000313" key="4">
    <source>
        <dbReference type="Proteomes" id="UP000070412"/>
    </source>
</evidence>
<accession>A0A834R1K6</accession>
<evidence type="ECO:0000256" key="1">
    <source>
        <dbReference type="SAM" id="Phobius"/>
    </source>
</evidence>
<keyword evidence="1" id="KW-0812">Transmembrane</keyword>
<reference evidence="3" key="3">
    <citation type="submission" date="2022-06" db="UniProtKB">
        <authorList>
            <consortium name="EnsemblMetazoa"/>
        </authorList>
    </citation>
    <scope>IDENTIFICATION</scope>
</reference>
<name>A0A834R1K6_SARSC</name>
<keyword evidence="1" id="KW-1133">Transmembrane helix</keyword>
<gene>
    <name evidence="2" type="ORF">SSS_7571</name>
</gene>
<reference evidence="2" key="2">
    <citation type="submission" date="2020-01" db="EMBL/GenBank/DDBJ databases">
        <authorList>
            <person name="Korhonen P.K.K."/>
            <person name="Guangxu M.G."/>
            <person name="Wang T.W."/>
            <person name="Stroehlein A.J.S."/>
            <person name="Young N.D."/>
            <person name="Ang C.-S.A."/>
            <person name="Fernando D.W.F."/>
            <person name="Lu H.L."/>
            <person name="Taylor S.T."/>
            <person name="Ehtesham M.E.M."/>
            <person name="Najaraj S.H.N."/>
            <person name="Harsha G.H.G."/>
            <person name="Madugundu A.M."/>
            <person name="Renuse S.R."/>
            <person name="Holt D.H."/>
            <person name="Pandey A.P."/>
            <person name="Papenfuss A.P."/>
            <person name="Gasser R.B.G."/>
            <person name="Fischer K.F."/>
        </authorList>
    </citation>
    <scope>NUCLEOTIDE SEQUENCE</scope>
    <source>
        <strain evidence="2">SSS_KF_BRIS2020</strain>
    </source>
</reference>
<sequence>MKFSQSFQSVFRSIDGGAKKMALKRYCSSRVINHRSIIATLIVIVVILDDLIPIDCFTMIGSDREDQRKSFEETLVDRIDSMRNSTNQINTFYRLSDQDYHHLQRSNLIDAFQNQTFNLLVLTLKDGGEIIQNSDQKNSRIDHNFRINSNPSIEIQNESNEMLASSYAQRWFCVGLIFLLLMIFTLTLMYSWSFRLYRRASLQTKTANNQKDIYTISI</sequence>
<organism evidence="2">
    <name type="scientific">Sarcoptes scabiei</name>
    <name type="common">Itch mite</name>
    <name type="synonym">Acarus scabiei</name>
    <dbReference type="NCBI Taxonomy" id="52283"/>
    <lineage>
        <taxon>Eukaryota</taxon>
        <taxon>Metazoa</taxon>
        <taxon>Ecdysozoa</taxon>
        <taxon>Arthropoda</taxon>
        <taxon>Chelicerata</taxon>
        <taxon>Arachnida</taxon>
        <taxon>Acari</taxon>
        <taxon>Acariformes</taxon>
        <taxon>Sarcoptiformes</taxon>
        <taxon>Astigmata</taxon>
        <taxon>Psoroptidia</taxon>
        <taxon>Sarcoptoidea</taxon>
        <taxon>Sarcoptidae</taxon>
        <taxon>Sarcoptinae</taxon>
        <taxon>Sarcoptes</taxon>
    </lineage>
</organism>
<proteinExistence type="predicted"/>
<dbReference type="EMBL" id="WVUK01000066">
    <property type="protein sequence ID" value="KAF7487804.1"/>
    <property type="molecule type" value="Genomic_DNA"/>
</dbReference>
<dbReference type="AlphaFoldDB" id="A0A834R1K6"/>
<evidence type="ECO:0000313" key="2">
    <source>
        <dbReference type="EMBL" id="KAF7487804.1"/>
    </source>
</evidence>
<feature type="transmembrane region" description="Helical" evidence="1">
    <location>
        <begin position="37"/>
        <end position="60"/>
    </location>
</feature>
<dbReference type="Proteomes" id="UP000070412">
    <property type="component" value="Unassembled WGS sequence"/>
</dbReference>
<evidence type="ECO:0000313" key="3">
    <source>
        <dbReference type="EnsemblMetazoa" id="KAF7487804.1"/>
    </source>
</evidence>
<keyword evidence="4" id="KW-1185">Reference proteome</keyword>
<reference evidence="4" key="1">
    <citation type="journal article" date="2020" name="PLoS Negl. Trop. Dis.">
        <title>High-quality nuclear genome for Sarcoptes scabiei-A critical resource for a neglected parasite.</title>
        <authorList>
            <person name="Korhonen P.K."/>
            <person name="Gasser R.B."/>
            <person name="Ma G."/>
            <person name="Wang T."/>
            <person name="Stroehlein A.J."/>
            <person name="Young N.D."/>
            <person name="Ang C.S."/>
            <person name="Fernando D.D."/>
            <person name="Lu H.C."/>
            <person name="Taylor S."/>
            <person name="Reynolds S.L."/>
            <person name="Mofiz E."/>
            <person name="Najaraj S.H."/>
            <person name="Gowda H."/>
            <person name="Madugundu A."/>
            <person name="Renuse S."/>
            <person name="Holt D."/>
            <person name="Pandey A."/>
            <person name="Papenfuss A.T."/>
            <person name="Fischer K."/>
        </authorList>
    </citation>
    <scope>NUCLEOTIDE SEQUENCE [LARGE SCALE GENOMIC DNA]</scope>
</reference>
<protein>
    <submittedName>
        <fullName evidence="2 3">Uncharacterized protein</fullName>
    </submittedName>
</protein>